<evidence type="ECO:0000313" key="1">
    <source>
        <dbReference type="EMBL" id="GHB16608.1"/>
    </source>
</evidence>
<gene>
    <name evidence="1" type="ORF">GCM10009038_13980</name>
</gene>
<reference evidence="2" key="1">
    <citation type="journal article" date="2019" name="Int. J. Syst. Evol. Microbiol.">
        <title>The Global Catalogue of Microorganisms (GCM) 10K type strain sequencing project: providing services to taxonomists for standard genome sequencing and annotation.</title>
        <authorList>
            <consortium name="The Broad Institute Genomics Platform"/>
            <consortium name="The Broad Institute Genome Sequencing Center for Infectious Disease"/>
            <person name="Wu L."/>
            <person name="Ma J."/>
        </authorList>
    </citation>
    <scope>NUCLEOTIDE SEQUENCE [LARGE SCALE GENOMIC DNA]</scope>
    <source>
        <strain evidence="2">KCTC 32998</strain>
    </source>
</reference>
<organism evidence="1 2">
    <name type="scientific">Salinicola rhizosphaerae</name>
    <dbReference type="NCBI Taxonomy" id="1443141"/>
    <lineage>
        <taxon>Bacteria</taxon>
        <taxon>Pseudomonadati</taxon>
        <taxon>Pseudomonadota</taxon>
        <taxon>Gammaproteobacteria</taxon>
        <taxon>Oceanospirillales</taxon>
        <taxon>Halomonadaceae</taxon>
        <taxon>Salinicola</taxon>
    </lineage>
</organism>
<proteinExistence type="predicted"/>
<dbReference type="Proteomes" id="UP000646745">
    <property type="component" value="Unassembled WGS sequence"/>
</dbReference>
<dbReference type="EMBL" id="BMZI01000003">
    <property type="protein sequence ID" value="GHB16608.1"/>
    <property type="molecule type" value="Genomic_DNA"/>
</dbReference>
<dbReference type="RefSeq" id="WP_189443962.1">
    <property type="nucleotide sequence ID" value="NZ_BMZI01000003.1"/>
</dbReference>
<sequence length="155" mass="16992">MNDQAAGLRAWASPDALPLGVIGEPGYDALMKVVAGLPTLAERAWLPIGEAEARRRAASAWLLWADIAQLDVAELYRRLKVSVGPGSLPLLWIHDTRQGGSVAERDASRREARSQPAERLLDNLAVSARRFLGVELTRDAERWRSRLIECGRASG</sequence>
<protein>
    <submittedName>
        <fullName evidence="1">Uncharacterized protein</fullName>
    </submittedName>
</protein>
<evidence type="ECO:0000313" key="2">
    <source>
        <dbReference type="Proteomes" id="UP000646745"/>
    </source>
</evidence>
<comment type="caution">
    <text evidence="1">The sequence shown here is derived from an EMBL/GenBank/DDBJ whole genome shotgun (WGS) entry which is preliminary data.</text>
</comment>
<accession>A0ABQ3DX18</accession>
<keyword evidence="2" id="KW-1185">Reference proteome</keyword>
<name>A0ABQ3DX18_9GAMM</name>